<dbReference type="UniPathway" id="UPA00193"/>
<dbReference type="SUPFAM" id="SSF51730">
    <property type="entry name" value="FAD-linked oxidoreductase"/>
    <property type="match status" value="1"/>
</dbReference>
<dbReference type="GO" id="GO:0035999">
    <property type="term" value="P:tetrahydrofolate interconversion"/>
    <property type="evidence" value="ECO:0007669"/>
    <property type="project" value="UniProtKB-UniPathway"/>
</dbReference>
<evidence type="ECO:0000256" key="1">
    <source>
        <dbReference type="ARBA" id="ARBA00001974"/>
    </source>
</evidence>
<evidence type="ECO:0000256" key="5">
    <source>
        <dbReference type="ARBA" id="ARBA00022827"/>
    </source>
</evidence>
<comment type="cofactor">
    <cofactor evidence="1">
        <name>FAD</name>
        <dbReference type="ChEBI" id="CHEBI:57692"/>
    </cofactor>
</comment>
<feature type="non-terminal residue" evidence="8">
    <location>
        <position position="652"/>
    </location>
</feature>
<comment type="similarity">
    <text evidence="3">Belongs to the methylenetetrahydrofolate reductase family.</text>
</comment>
<dbReference type="Pfam" id="PF21895">
    <property type="entry name" value="MTHFR_C"/>
    <property type="match status" value="1"/>
</dbReference>
<gene>
    <name evidence="8" type="ORF">SARC_08722</name>
</gene>
<dbReference type="InterPro" id="IPR003171">
    <property type="entry name" value="Mehydrof_redctse-like"/>
</dbReference>
<dbReference type="AlphaFoldDB" id="A0A0L0FQ72"/>
<dbReference type="Proteomes" id="UP000054560">
    <property type="component" value="Unassembled WGS sequence"/>
</dbReference>
<reference evidence="8 9" key="1">
    <citation type="submission" date="2011-02" db="EMBL/GenBank/DDBJ databases">
        <title>The Genome Sequence of Sphaeroforma arctica JP610.</title>
        <authorList>
            <consortium name="The Broad Institute Genome Sequencing Platform"/>
            <person name="Russ C."/>
            <person name="Cuomo C."/>
            <person name="Young S.K."/>
            <person name="Zeng Q."/>
            <person name="Gargeya S."/>
            <person name="Alvarado L."/>
            <person name="Berlin A."/>
            <person name="Chapman S.B."/>
            <person name="Chen Z."/>
            <person name="Freedman E."/>
            <person name="Gellesch M."/>
            <person name="Goldberg J."/>
            <person name="Griggs A."/>
            <person name="Gujja S."/>
            <person name="Heilman E."/>
            <person name="Heiman D."/>
            <person name="Howarth C."/>
            <person name="Mehta T."/>
            <person name="Neiman D."/>
            <person name="Pearson M."/>
            <person name="Roberts A."/>
            <person name="Saif S."/>
            <person name="Shea T."/>
            <person name="Shenoy N."/>
            <person name="Sisk P."/>
            <person name="Stolte C."/>
            <person name="Sykes S."/>
            <person name="White J."/>
            <person name="Yandava C."/>
            <person name="Burger G."/>
            <person name="Gray M.W."/>
            <person name="Holland P.W.H."/>
            <person name="King N."/>
            <person name="Lang F.B.F."/>
            <person name="Roger A.J."/>
            <person name="Ruiz-Trillo I."/>
            <person name="Haas B."/>
            <person name="Nusbaum C."/>
            <person name="Birren B."/>
        </authorList>
    </citation>
    <scope>NUCLEOTIDE SEQUENCE [LARGE SCALE GENOMIC DNA]</scope>
    <source>
        <strain evidence="8 9">JP610</strain>
    </source>
</reference>
<dbReference type="Pfam" id="PF02219">
    <property type="entry name" value="MTHFR"/>
    <property type="match status" value="1"/>
</dbReference>
<dbReference type="eggNOG" id="KOG0564">
    <property type="taxonomic scope" value="Eukaryota"/>
</dbReference>
<keyword evidence="5" id="KW-0274">FAD</keyword>
<evidence type="ECO:0000313" key="8">
    <source>
        <dbReference type="EMBL" id="KNC78859.1"/>
    </source>
</evidence>
<dbReference type="EMBL" id="KQ242410">
    <property type="protein sequence ID" value="KNC78859.1"/>
    <property type="molecule type" value="Genomic_DNA"/>
</dbReference>
<evidence type="ECO:0000256" key="3">
    <source>
        <dbReference type="ARBA" id="ARBA00006743"/>
    </source>
</evidence>
<dbReference type="OrthoDB" id="16284at2759"/>
<dbReference type="GO" id="GO:0071949">
    <property type="term" value="F:FAD binding"/>
    <property type="evidence" value="ECO:0007669"/>
    <property type="project" value="TreeGrafter"/>
</dbReference>
<sequence length="652" mass="73029">MRITDKLVQTAETALRKSIGFLAIDESTVEPATNCPYQFSIEVFPPKTVAGLQNLYPRLARLGSLGPLFIDVTYASGGETWEISLEICKVAQRAFSLDAMLHVACIGMTEDKCLEILNAAKDAQIQNLLIIRGDEPVIHKRNNPKAQAEPLKVLNKALDMVQLTRKHFGDYFCIGVAGFPEGRVGCGADKVDDGIAHLTEKVTAGADFILTQVFFDPEVFLTYMRKCREAGINVPIIPGLMPITGYQQLVRVVKLAGITIPEGMAKTLDSIRNDDAKVQAYGQQVLQEIILKLKESGESNFHFFTMNLEQPLTQILLDNQLSTVGENNKRRTPTSMRSLPFSQAQADGALGSRRESETVRPIHWQYRPSTYKLRTSEWDRYPNGRWGDSSSPAYGSLSNYHLLTLHTSAGDKTVSKCGVTIRSERDVFRIMSAFIEGKFPSLVLPWHDEPIAKETEQISSSLKELNDNGFMTINSQPRINAVPSSDPIFGWGPADGVVYQKAYLEFFCSAAKLEALFQILGKYPTMSLLAENEKGERRQHKSQGRVQALTWGVFPESEIVQPTVTDQESFTAWREEAFGLWRVMWSDKLEAGTKARDVLESMISKYYLVSVVDHNYIDGDLFGIFNEIIDTAREEAPVRKPSINFFKSKKVR</sequence>
<dbReference type="CDD" id="cd00537">
    <property type="entry name" value="MTHFR"/>
    <property type="match status" value="1"/>
</dbReference>
<evidence type="ECO:0000256" key="6">
    <source>
        <dbReference type="ARBA" id="ARBA00023002"/>
    </source>
</evidence>
<comment type="pathway">
    <text evidence="2">One-carbon metabolism; tetrahydrofolate interconversion.</text>
</comment>
<keyword evidence="6" id="KW-0560">Oxidoreductase</keyword>
<dbReference type="PANTHER" id="PTHR45754:SF3">
    <property type="entry name" value="METHYLENETETRAHYDROFOLATE REDUCTASE (NADPH)"/>
    <property type="match status" value="1"/>
</dbReference>
<dbReference type="RefSeq" id="XP_014152761.1">
    <property type="nucleotide sequence ID" value="XM_014297286.1"/>
</dbReference>
<dbReference type="GO" id="GO:0004489">
    <property type="term" value="F:methylenetetrahydrofolate reductase [NAD(P)H] activity"/>
    <property type="evidence" value="ECO:0007669"/>
    <property type="project" value="InterPro"/>
</dbReference>
<evidence type="ECO:0000313" key="9">
    <source>
        <dbReference type="Proteomes" id="UP000054560"/>
    </source>
</evidence>
<dbReference type="GO" id="GO:0005829">
    <property type="term" value="C:cytosol"/>
    <property type="evidence" value="ECO:0007669"/>
    <property type="project" value="TreeGrafter"/>
</dbReference>
<organism evidence="8 9">
    <name type="scientific">Sphaeroforma arctica JP610</name>
    <dbReference type="NCBI Taxonomy" id="667725"/>
    <lineage>
        <taxon>Eukaryota</taxon>
        <taxon>Ichthyosporea</taxon>
        <taxon>Ichthyophonida</taxon>
        <taxon>Sphaeroforma</taxon>
    </lineage>
</organism>
<protein>
    <recommendedName>
        <fullName evidence="7">MTHFR SAM-binding regulatory domain-containing protein</fullName>
    </recommendedName>
</protein>
<dbReference type="GeneID" id="25909226"/>
<name>A0A0L0FQ72_9EUKA</name>
<dbReference type="STRING" id="667725.A0A0L0FQ72"/>
<evidence type="ECO:0000256" key="4">
    <source>
        <dbReference type="ARBA" id="ARBA00022630"/>
    </source>
</evidence>
<dbReference type="PANTHER" id="PTHR45754">
    <property type="entry name" value="METHYLENETETRAHYDROFOLATE REDUCTASE"/>
    <property type="match status" value="1"/>
</dbReference>
<dbReference type="InterPro" id="IPR053806">
    <property type="entry name" value="MTHFR_C"/>
</dbReference>
<accession>A0A0L0FQ72</accession>
<dbReference type="GO" id="GO:0009086">
    <property type="term" value="P:methionine biosynthetic process"/>
    <property type="evidence" value="ECO:0007669"/>
    <property type="project" value="TreeGrafter"/>
</dbReference>
<proteinExistence type="inferred from homology"/>
<evidence type="ECO:0000256" key="2">
    <source>
        <dbReference type="ARBA" id="ARBA00004777"/>
    </source>
</evidence>
<keyword evidence="4" id="KW-0285">Flavoprotein</keyword>
<dbReference type="InterPro" id="IPR029041">
    <property type="entry name" value="FAD-linked_oxidoreductase-like"/>
</dbReference>
<dbReference type="Gene3D" id="3.20.20.220">
    <property type="match status" value="1"/>
</dbReference>
<keyword evidence="9" id="KW-1185">Reference proteome</keyword>
<evidence type="ECO:0000259" key="7">
    <source>
        <dbReference type="Pfam" id="PF21895"/>
    </source>
</evidence>
<feature type="domain" description="MTHFR SAM-binding regulatory" evidence="7">
    <location>
        <begin position="352"/>
        <end position="628"/>
    </location>
</feature>